<proteinExistence type="predicted"/>
<name>A0ABP2TUQ3_9GAMM</name>
<evidence type="ECO:0000313" key="2">
    <source>
        <dbReference type="Proteomes" id="UP000013190"/>
    </source>
</evidence>
<dbReference type="Proteomes" id="UP000013190">
    <property type="component" value="Unassembled WGS sequence"/>
</dbReference>
<keyword evidence="2" id="KW-1185">Reference proteome</keyword>
<dbReference type="EMBL" id="APOJ01000029">
    <property type="protein sequence ID" value="ENU25828.1"/>
    <property type="molecule type" value="Genomic_DNA"/>
</dbReference>
<gene>
    <name evidence="1" type="ORF">F992_02685</name>
</gene>
<accession>A0ABP2TUQ3</accession>
<evidence type="ECO:0008006" key="3">
    <source>
        <dbReference type="Google" id="ProtNLM"/>
    </source>
</evidence>
<organism evidence="1 2">
    <name type="scientific">Acinetobacter modestus</name>
    <dbReference type="NCBI Taxonomy" id="1776740"/>
    <lineage>
        <taxon>Bacteria</taxon>
        <taxon>Pseudomonadati</taxon>
        <taxon>Pseudomonadota</taxon>
        <taxon>Gammaproteobacteria</taxon>
        <taxon>Moraxellales</taxon>
        <taxon>Moraxellaceae</taxon>
        <taxon>Acinetobacter</taxon>
    </lineage>
</organism>
<reference evidence="1 2" key="2">
    <citation type="journal article" date="2016" name="Int. J. Syst. Evol. Microbiol.">
        <title>Taxonomy of haemolytic and/or proteolytic strains of the genus Acinetobacter with the proposal of Acinetobacter courvalinii sp. nov. (genomic species 14 sensu Bouvet &amp; Jeanjean), Acinetobacter dispersus sp. nov. (genomic species 17), Acinetobacter modestus sp. nov., Acinetobacter proteolyticus sp. nov. and Acinetobacter vivianii sp. nov.</title>
        <authorList>
            <person name="Nemec A."/>
            <person name="Radolfova-Krizova L."/>
            <person name="Maixnerova M."/>
            <person name="Vrestiakova E."/>
            <person name="Jezek P."/>
            <person name="Sedo O."/>
        </authorList>
    </citation>
    <scope>NUCLEOTIDE SEQUENCE [LARGE SCALE GENOMIC DNA]</scope>
    <source>
        <strain evidence="1 2">NIPH 236</strain>
    </source>
</reference>
<comment type="caution">
    <text evidence="1">The sequence shown here is derived from an EMBL/GenBank/DDBJ whole genome shotgun (WGS) entry which is preliminary data.</text>
</comment>
<sequence length="32" mass="3895">MARVEFVLYINTPISEIYQVSQDYSIHYEWIS</sequence>
<protein>
    <recommendedName>
        <fullName evidence="3">SRPBCC family protein</fullName>
    </recommendedName>
</protein>
<evidence type="ECO:0000313" key="1">
    <source>
        <dbReference type="EMBL" id="ENU25828.1"/>
    </source>
</evidence>
<reference evidence="2" key="1">
    <citation type="submission" date="2013-02" db="EMBL/GenBank/DDBJ databases">
        <title>The Genome Sequence of Acinetobacter sp. NIPH 236.</title>
        <authorList>
            <consortium name="The Broad Institute Genome Sequencing Platform"/>
            <consortium name="The Broad Institute Genome Sequencing Center for Infectious Disease"/>
            <person name="Cerqueira G."/>
            <person name="Feldgarden M."/>
            <person name="Courvalin P."/>
            <person name="Perichon B."/>
            <person name="Grillot-Courvalin C."/>
            <person name="Clermont D."/>
            <person name="Rocha E."/>
            <person name="Yoon E.-J."/>
            <person name="Nemec A."/>
            <person name="Walker B."/>
            <person name="Young S.K."/>
            <person name="Zeng Q."/>
            <person name="Gargeya S."/>
            <person name="Fitzgerald M."/>
            <person name="Haas B."/>
            <person name="Abouelleil A."/>
            <person name="Alvarado L."/>
            <person name="Arachchi H.M."/>
            <person name="Berlin A.M."/>
            <person name="Chapman S.B."/>
            <person name="Dewar J."/>
            <person name="Goldberg J."/>
            <person name="Griggs A."/>
            <person name="Gujja S."/>
            <person name="Hansen M."/>
            <person name="Howarth C."/>
            <person name="Imamovic A."/>
            <person name="Larimer J."/>
            <person name="McCowan C."/>
            <person name="Murphy C."/>
            <person name="Neiman D."/>
            <person name="Pearson M."/>
            <person name="Priest M."/>
            <person name="Roberts A."/>
            <person name="Saif S."/>
            <person name="Shea T."/>
            <person name="Sisk P."/>
            <person name="Sykes S."/>
            <person name="Wortman J."/>
            <person name="Nusbaum C."/>
            <person name="Birren B."/>
        </authorList>
    </citation>
    <scope>NUCLEOTIDE SEQUENCE [LARGE SCALE GENOMIC DNA]</scope>
    <source>
        <strain evidence="2">NIPH 236</strain>
    </source>
</reference>